<evidence type="ECO:0000313" key="2">
    <source>
        <dbReference type="Proteomes" id="UP001159363"/>
    </source>
</evidence>
<dbReference type="EMBL" id="JARBHB010000008">
    <property type="protein sequence ID" value="KAJ8878112.1"/>
    <property type="molecule type" value="Genomic_DNA"/>
</dbReference>
<evidence type="ECO:0000313" key="1">
    <source>
        <dbReference type="EMBL" id="KAJ8878112.1"/>
    </source>
</evidence>
<reference evidence="1 2" key="1">
    <citation type="submission" date="2023-02" db="EMBL/GenBank/DDBJ databases">
        <title>LHISI_Scaffold_Assembly.</title>
        <authorList>
            <person name="Stuart O.P."/>
            <person name="Cleave R."/>
            <person name="Magrath M.J.L."/>
            <person name="Mikheyev A.S."/>
        </authorList>
    </citation>
    <scope>NUCLEOTIDE SEQUENCE [LARGE SCALE GENOMIC DNA]</scope>
    <source>
        <strain evidence="1">Daus_M_001</strain>
        <tissue evidence="1">Leg muscle</tissue>
    </source>
</reference>
<comment type="caution">
    <text evidence="1">The sequence shown here is derived from an EMBL/GenBank/DDBJ whole genome shotgun (WGS) entry which is preliminary data.</text>
</comment>
<proteinExistence type="predicted"/>
<name>A0ABQ9H1H7_9NEOP</name>
<organism evidence="1 2">
    <name type="scientific">Dryococelus australis</name>
    <dbReference type="NCBI Taxonomy" id="614101"/>
    <lineage>
        <taxon>Eukaryota</taxon>
        <taxon>Metazoa</taxon>
        <taxon>Ecdysozoa</taxon>
        <taxon>Arthropoda</taxon>
        <taxon>Hexapoda</taxon>
        <taxon>Insecta</taxon>
        <taxon>Pterygota</taxon>
        <taxon>Neoptera</taxon>
        <taxon>Polyneoptera</taxon>
        <taxon>Phasmatodea</taxon>
        <taxon>Verophasmatodea</taxon>
        <taxon>Anareolatae</taxon>
        <taxon>Phasmatidae</taxon>
        <taxon>Eurycanthinae</taxon>
        <taxon>Dryococelus</taxon>
    </lineage>
</organism>
<dbReference type="PROSITE" id="PS51257">
    <property type="entry name" value="PROKAR_LIPOPROTEIN"/>
    <property type="match status" value="1"/>
</dbReference>
<accession>A0ABQ9H1H7</accession>
<sequence length="486" mass="53368">MPRQIWCALSGVARRTRMVIAIPLMTVLGCNYPFMHLLAVSVVAIEFAGAVVERLAYSPPTKAKRVQSPTGTLPEFLYWECCQTMPLVGGFSRGSPVPPVLAFRRYFILTSFHPHQLSGPLSMNISHQNDPGSISSWLTATFSHVGILPDDITGQWVFSGISRFPRPFIPALQHKGKAPNSAQPLRVCSTVVKIFRPGPLRLEDLLVKQTTRLKSTIAENNEATAISPTDYIPIPNSTKNNRRTIAENNEATATSPADYIPIPNSTKNNRRTIAENNEATAISPADYISIPNSTKNNRHTIAENNEATAISPADYIPIPNSTKNNRPTIAENNEAIAISPTDYIPIPNSTKNNRHTIAESNEATAISPADYISIPKAETISKRKMKGSKSEAMTGSLFKNALFLANDKKKAPDSRMQNNRGLSSCPADNKDGLEVNHRIRHCRNVNDIDLCTIPLSYLSAANNIKHFVLSNVHDSPAVSKWSKCDP</sequence>
<dbReference type="Proteomes" id="UP001159363">
    <property type="component" value="Chromosome 7"/>
</dbReference>
<gene>
    <name evidence="1" type="ORF">PR048_022579</name>
</gene>
<protein>
    <submittedName>
        <fullName evidence="1">Uncharacterized protein</fullName>
    </submittedName>
</protein>
<keyword evidence="2" id="KW-1185">Reference proteome</keyword>